<dbReference type="Pfam" id="PF07980">
    <property type="entry name" value="SusD_RagB"/>
    <property type="match status" value="1"/>
</dbReference>
<gene>
    <name evidence="8" type="ORF">RM539_13380</name>
</gene>
<dbReference type="SUPFAM" id="SSF48452">
    <property type="entry name" value="TPR-like"/>
    <property type="match status" value="1"/>
</dbReference>
<feature type="domain" description="RagB/SusD" evidence="6">
    <location>
        <begin position="336"/>
        <end position="564"/>
    </location>
</feature>
<feature type="domain" description="SusD-like N-terminal" evidence="7">
    <location>
        <begin position="41"/>
        <end position="220"/>
    </location>
</feature>
<evidence type="ECO:0000256" key="1">
    <source>
        <dbReference type="ARBA" id="ARBA00004442"/>
    </source>
</evidence>
<evidence type="ECO:0000256" key="3">
    <source>
        <dbReference type="ARBA" id="ARBA00022729"/>
    </source>
</evidence>
<keyword evidence="5" id="KW-0998">Cell outer membrane</keyword>
<proteinExistence type="inferred from homology"/>
<keyword evidence="4" id="KW-0472">Membrane</keyword>
<keyword evidence="3" id="KW-0732">Signal</keyword>
<evidence type="ECO:0000256" key="5">
    <source>
        <dbReference type="ARBA" id="ARBA00023237"/>
    </source>
</evidence>
<name>A0ABU3D7S0_9FLAO</name>
<evidence type="ECO:0000259" key="7">
    <source>
        <dbReference type="Pfam" id="PF14322"/>
    </source>
</evidence>
<dbReference type="PROSITE" id="PS51257">
    <property type="entry name" value="PROKAR_LIPOPROTEIN"/>
    <property type="match status" value="1"/>
</dbReference>
<accession>A0ABU3D7S0</accession>
<dbReference type="InterPro" id="IPR033985">
    <property type="entry name" value="SusD-like_N"/>
</dbReference>
<evidence type="ECO:0000256" key="4">
    <source>
        <dbReference type="ARBA" id="ARBA00023136"/>
    </source>
</evidence>
<dbReference type="Gene3D" id="1.25.40.390">
    <property type="match status" value="1"/>
</dbReference>
<dbReference type="InterPro" id="IPR012944">
    <property type="entry name" value="SusD_RagB_dom"/>
</dbReference>
<evidence type="ECO:0000313" key="9">
    <source>
        <dbReference type="Proteomes" id="UP001262582"/>
    </source>
</evidence>
<dbReference type="InterPro" id="IPR011990">
    <property type="entry name" value="TPR-like_helical_dom_sf"/>
</dbReference>
<reference evidence="8 9" key="1">
    <citation type="submission" date="2023-09" db="EMBL/GenBank/DDBJ databases">
        <authorList>
            <person name="Rey-Velasco X."/>
        </authorList>
    </citation>
    <scope>NUCLEOTIDE SEQUENCE [LARGE SCALE GENOMIC DNA]</scope>
    <source>
        <strain evidence="8 9">F117</strain>
    </source>
</reference>
<dbReference type="RefSeq" id="WP_311503917.1">
    <property type="nucleotide sequence ID" value="NZ_JAVRHK010000010.1"/>
</dbReference>
<comment type="similarity">
    <text evidence="2">Belongs to the SusD family.</text>
</comment>
<evidence type="ECO:0000313" key="8">
    <source>
        <dbReference type="EMBL" id="MDT0677573.1"/>
    </source>
</evidence>
<organism evidence="8 9">
    <name type="scientific">Autumnicola musiva</name>
    <dbReference type="NCBI Taxonomy" id="3075589"/>
    <lineage>
        <taxon>Bacteria</taxon>
        <taxon>Pseudomonadati</taxon>
        <taxon>Bacteroidota</taxon>
        <taxon>Flavobacteriia</taxon>
        <taxon>Flavobacteriales</taxon>
        <taxon>Flavobacteriaceae</taxon>
        <taxon>Autumnicola</taxon>
    </lineage>
</organism>
<keyword evidence="9" id="KW-1185">Reference proteome</keyword>
<comment type="caution">
    <text evidence="8">The sequence shown here is derived from an EMBL/GenBank/DDBJ whole genome shotgun (WGS) entry which is preliminary data.</text>
</comment>
<dbReference type="Pfam" id="PF14322">
    <property type="entry name" value="SusD-like_3"/>
    <property type="match status" value="1"/>
</dbReference>
<evidence type="ECO:0000259" key="6">
    <source>
        <dbReference type="Pfam" id="PF07980"/>
    </source>
</evidence>
<evidence type="ECO:0000256" key="2">
    <source>
        <dbReference type="ARBA" id="ARBA00006275"/>
    </source>
</evidence>
<protein>
    <submittedName>
        <fullName evidence="8">RagB/SusD family nutrient uptake outer membrane protein</fullName>
    </submittedName>
</protein>
<comment type="subcellular location">
    <subcellularLocation>
        <location evidence="1">Cell outer membrane</location>
    </subcellularLocation>
</comment>
<dbReference type="EMBL" id="JAVRHK010000010">
    <property type="protein sequence ID" value="MDT0677573.1"/>
    <property type="molecule type" value="Genomic_DNA"/>
</dbReference>
<dbReference type="Proteomes" id="UP001262582">
    <property type="component" value="Unassembled WGS sequence"/>
</dbReference>
<sequence length="564" mass="65382">MKNTIRYIYITFFTLLLFGVVSCELDEYNPSNATAEEVWNSTPENFQTLVNSAYDKQRYWYNKEDGIFLAEMGTDLWFNRDKRLWAGEITQYVNFHTNVGFVRNAWRELYIGVNQSNAGINRIDNIDWPSDEERNSSLAELRFMRAFYYWHIVEQWGGAILRTQETQEAIQTSERSSVEDFYELILSDLQFAAEHLPIDQGEQYSRADKKAAYGFLARAALSRAYYGDEATYFEMARDAAMEVINRKEEFGVELWENYGDLWDPENNKNNKEALYVISNSDNPSLNFDTRGNKLHQFFLSPYSGKPGLEQSLEYGRDNGRQFMPTLALLDFYDEEIDERYYGSFKEAWIANTEFTWDDEDVEVYDKEPEIEGVTMTPGADTALFITKKRIANESERPYVVIDRDSVYNPDGTIKTGNDYVVLKKYMDPFRESAGAEAGYLDIIVMRLAEMYLIAAEAEHQLGNNAAAAEHINVLRTRAAAEGSVEEMQISPSDVDINFILDERARELAGEFLRWFDLKRTGRLEERIEEYNPDITEFQPYHALRPIPQGEIDQATNDLQQNPGY</sequence>